<comment type="similarity">
    <text evidence="1">Belongs to the N(4)/N(6)-methyltransferase family.</text>
</comment>
<dbReference type="Proteomes" id="UP001056539">
    <property type="component" value="Chromosome"/>
</dbReference>
<dbReference type="GO" id="GO:0008170">
    <property type="term" value="F:N-methyltransferase activity"/>
    <property type="evidence" value="ECO:0007669"/>
    <property type="project" value="InterPro"/>
</dbReference>
<name>A0AAX3BAG6_9SPIR</name>
<protein>
    <recommendedName>
        <fullName evidence="2">site-specific DNA-methyltransferase (adenine-specific)</fullName>
        <ecNumber evidence="2">2.1.1.72</ecNumber>
    </recommendedName>
</protein>
<dbReference type="GO" id="GO:0003677">
    <property type="term" value="F:DNA binding"/>
    <property type="evidence" value="ECO:0007669"/>
    <property type="project" value="InterPro"/>
</dbReference>
<keyword evidence="4" id="KW-0808">Transferase</keyword>
<organism evidence="9 10">
    <name type="scientific">Thermospira aquatica</name>
    <dbReference type="NCBI Taxonomy" id="2828656"/>
    <lineage>
        <taxon>Bacteria</taxon>
        <taxon>Pseudomonadati</taxon>
        <taxon>Spirochaetota</taxon>
        <taxon>Spirochaetia</taxon>
        <taxon>Brevinematales</taxon>
        <taxon>Thermospiraceae</taxon>
        <taxon>Thermospira</taxon>
    </lineage>
</organism>
<dbReference type="EMBL" id="CP073355">
    <property type="protein sequence ID" value="URA09245.1"/>
    <property type="molecule type" value="Genomic_DNA"/>
</dbReference>
<dbReference type="RefSeq" id="WP_271434371.1">
    <property type="nucleotide sequence ID" value="NZ_CP073355.1"/>
</dbReference>
<keyword evidence="10" id="KW-1185">Reference proteome</keyword>
<evidence type="ECO:0000256" key="4">
    <source>
        <dbReference type="ARBA" id="ARBA00022679"/>
    </source>
</evidence>
<feature type="domain" description="Type III restriction/modification enzyme methylation subunit" evidence="8">
    <location>
        <begin position="47"/>
        <end position="102"/>
    </location>
</feature>
<dbReference type="InterPro" id="IPR029063">
    <property type="entry name" value="SAM-dependent_MTases_sf"/>
</dbReference>
<proteinExistence type="inferred from homology"/>
<evidence type="ECO:0000313" key="10">
    <source>
        <dbReference type="Proteomes" id="UP001056539"/>
    </source>
</evidence>
<feature type="domain" description="DNA methylase N-4/N-6" evidence="7">
    <location>
        <begin position="211"/>
        <end position="530"/>
    </location>
</feature>
<dbReference type="InterPro" id="IPR002052">
    <property type="entry name" value="DNA_methylase_N6_adenine_CS"/>
</dbReference>
<dbReference type="PRINTS" id="PR00506">
    <property type="entry name" value="D21N6MTFRASE"/>
</dbReference>
<dbReference type="GO" id="GO:0009007">
    <property type="term" value="F:site-specific DNA-methyltransferase (adenine-specific) activity"/>
    <property type="evidence" value="ECO:0007669"/>
    <property type="project" value="UniProtKB-EC"/>
</dbReference>
<comment type="catalytic activity">
    <reaction evidence="6">
        <text>a 2'-deoxyadenosine in DNA + S-adenosyl-L-methionine = an N(6)-methyl-2'-deoxyadenosine in DNA + S-adenosyl-L-homocysteine + H(+)</text>
        <dbReference type="Rhea" id="RHEA:15197"/>
        <dbReference type="Rhea" id="RHEA-COMP:12418"/>
        <dbReference type="Rhea" id="RHEA-COMP:12419"/>
        <dbReference type="ChEBI" id="CHEBI:15378"/>
        <dbReference type="ChEBI" id="CHEBI:57856"/>
        <dbReference type="ChEBI" id="CHEBI:59789"/>
        <dbReference type="ChEBI" id="CHEBI:90615"/>
        <dbReference type="ChEBI" id="CHEBI:90616"/>
        <dbReference type="EC" id="2.1.1.72"/>
    </reaction>
</comment>
<evidence type="ECO:0000259" key="7">
    <source>
        <dbReference type="Pfam" id="PF01555"/>
    </source>
</evidence>
<keyword evidence="5" id="KW-0949">S-adenosyl-L-methionine</keyword>
<evidence type="ECO:0000256" key="2">
    <source>
        <dbReference type="ARBA" id="ARBA00011900"/>
    </source>
</evidence>
<accession>A0AAX3BAG6</accession>
<dbReference type="Gene3D" id="3.40.50.150">
    <property type="entry name" value="Vaccinia Virus protein VP39"/>
    <property type="match status" value="1"/>
</dbReference>
<reference evidence="9" key="2">
    <citation type="submission" date="2022-06" db="EMBL/GenBank/DDBJ databases">
        <title>Thermospira aquatica gen. nov., sp. nov.</title>
        <authorList>
            <person name="Ben Ali Gam Z."/>
            <person name="Labat M."/>
        </authorList>
    </citation>
    <scope>NUCLEOTIDE SEQUENCE</scope>
    <source>
        <strain evidence="9">F1F22</strain>
    </source>
</reference>
<dbReference type="SUPFAM" id="SSF53335">
    <property type="entry name" value="S-adenosyl-L-methionine-dependent methyltransferases"/>
    <property type="match status" value="1"/>
</dbReference>
<dbReference type="Pfam" id="PF12564">
    <property type="entry name" value="TypeIII_RM_meth"/>
    <property type="match status" value="1"/>
</dbReference>
<sequence>MRGVEKSMDNTKNLLNHVKDLLQKDERLVVNGELMKNKIIELALKLDKDFIELLLSDPRTKEMFFLSVGEVMIFDKDKFIRFIANKQFLPDSYTAFKNKIGLIDEKGEFISEKKDVVLSWPYKDCVLEGGMTKEDQKRDEIFWNETLAPDEISRLLEPKVFTNAKRIDKDGEHKFDGFGTDEKGDIKDNLLIKGNNLLILHSLKKRFAGKVKLIYIDPPYNPDSAANTFSYNNRFNHSTWLTFMKNRIEVAKTLLTLDGFFCIAIDHNELFYLGVLCDEIFGRENRIGIIAVETNPGGRSDSLFFATSHENFFVYARDITKAKINNLKMDEQELKQYKYEDEISRYKLVPLRRTGSNSTPDKRPNLYFPIFYDPKNKQISLEKKSGYIEILPIGADSIKRVWRWSKEKILSNLNDIEVKESKSGYMVFVKDRLRLEKKPKTLWHGSRYDASSYGTKLLQKFKLKGEFSYPKPLYLIKDIIQILSDKESIVLDFTAGSGTTAHALLELNKEDGGNRRFILCEQMDYVETITKERIKKLIKDRENDFVYLELMKWNEHFVEKIQQATTKEELAKLWETMKEKAFLSSKVDSKEVDKNAKDFEDLSLEDQKRLLLEALDKNHLYVNYSEIDDEAYGVSEEDKKLNRGFYEE</sequence>
<gene>
    <name evidence="9" type="ORF">KDW03_06980</name>
</gene>
<dbReference type="PIRSF" id="PIRSF015855">
    <property type="entry name" value="TypeIII_Mtase_mKpnI"/>
    <property type="match status" value="1"/>
</dbReference>
<keyword evidence="3" id="KW-0489">Methyltransferase</keyword>
<dbReference type="PROSITE" id="PS00092">
    <property type="entry name" value="N6_MTASE"/>
    <property type="match status" value="1"/>
</dbReference>
<dbReference type="GO" id="GO:0032259">
    <property type="term" value="P:methylation"/>
    <property type="evidence" value="ECO:0007669"/>
    <property type="project" value="UniProtKB-KW"/>
</dbReference>
<evidence type="ECO:0000256" key="5">
    <source>
        <dbReference type="ARBA" id="ARBA00022691"/>
    </source>
</evidence>
<dbReference type="KEGG" id="taqu:KDW03_06980"/>
<evidence type="ECO:0000259" key="8">
    <source>
        <dbReference type="Pfam" id="PF12564"/>
    </source>
</evidence>
<dbReference type="InterPro" id="IPR002941">
    <property type="entry name" value="DNA_methylase_N4/N6"/>
</dbReference>
<dbReference type="REBASE" id="624410">
    <property type="entry name" value="M.SbaFIF22ORF6980P"/>
</dbReference>
<evidence type="ECO:0000256" key="6">
    <source>
        <dbReference type="ARBA" id="ARBA00047942"/>
    </source>
</evidence>
<evidence type="ECO:0000313" key="9">
    <source>
        <dbReference type="EMBL" id="URA09245.1"/>
    </source>
</evidence>
<dbReference type="InterPro" id="IPR022221">
    <property type="entry name" value="TypeIII_RM_meth"/>
</dbReference>
<dbReference type="EC" id="2.1.1.72" evidence="2"/>
<reference evidence="9" key="1">
    <citation type="submission" date="2021-04" db="EMBL/GenBank/DDBJ databases">
        <authorList>
            <person name="Postec A."/>
        </authorList>
    </citation>
    <scope>NUCLEOTIDE SEQUENCE</scope>
    <source>
        <strain evidence="9">F1F22</strain>
    </source>
</reference>
<evidence type="ECO:0000256" key="1">
    <source>
        <dbReference type="ARBA" id="ARBA00006594"/>
    </source>
</evidence>
<dbReference type="InterPro" id="IPR002295">
    <property type="entry name" value="N4/N6-MTase_EcoPI_Mod-like"/>
</dbReference>
<evidence type="ECO:0000256" key="3">
    <source>
        <dbReference type="ARBA" id="ARBA00022603"/>
    </source>
</evidence>
<dbReference type="Pfam" id="PF01555">
    <property type="entry name" value="N6_N4_Mtase"/>
    <property type="match status" value="1"/>
</dbReference>
<dbReference type="AlphaFoldDB" id="A0AAX3BAG6"/>